<protein>
    <submittedName>
        <fullName evidence="3">Uncharacterized protein</fullName>
    </submittedName>
</protein>
<feature type="transmembrane region" description="Helical" evidence="2">
    <location>
        <begin position="24"/>
        <end position="44"/>
    </location>
</feature>
<organism evidence="3 4">
    <name type="scientific">Rhodococcus ruber</name>
    <dbReference type="NCBI Taxonomy" id="1830"/>
    <lineage>
        <taxon>Bacteria</taxon>
        <taxon>Bacillati</taxon>
        <taxon>Actinomycetota</taxon>
        <taxon>Actinomycetes</taxon>
        <taxon>Mycobacteriales</taxon>
        <taxon>Nocardiaceae</taxon>
        <taxon>Rhodococcus</taxon>
    </lineage>
</organism>
<reference evidence="3" key="1">
    <citation type="submission" date="2022-12" db="EMBL/GenBank/DDBJ databases">
        <authorList>
            <person name="Krivoruchko A.V."/>
            <person name="Elkin A."/>
        </authorList>
    </citation>
    <scope>NUCLEOTIDE SEQUENCE</scope>
    <source>
        <strain evidence="3">IEGM 1391</strain>
    </source>
</reference>
<accession>A0ABT4MDR5</accession>
<evidence type="ECO:0000313" key="3">
    <source>
        <dbReference type="EMBL" id="MCZ4517876.1"/>
    </source>
</evidence>
<comment type="caution">
    <text evidence="3">The sequence shown here is derived from an EMBL/GenBank/DDBJ whole genome shotgun (WGS) entry which is preliminary data.</text>
</comment>
<dbReference type="Proteomes" id="UP001081071">
    <property type="component" value="Unassembled WGS sequence"/>
</dbReference>
<proteinExistence type="predicted"/>
<keyword evidence="2" id="KW-1133">Transmembrane helix</keyword>
<keyword evidence="2" id="KW-0472">Membrane</keyword>
<keyword evidence="2" id="KW-0812">Transmembrane</keyword>
<evidence type="ECO:0000256" key="1">
    <source>
        <dbReference type="SAM" id="MobiDB-lite"/>
    </source>
</evidence>
<sequence length="284" mass="29558">MSYWSDRRAEPDTATRSPTRRRGVLGTAAVGITVAVTVVFGGIAHAQSTDLAAEIDVATDTLRINLAPGEPWPSPSLSILFSPGISAGDASSICLDAWNVETVALTSHDPDTGTSESDLESQRFTCQVDDAAQNDSLTMEVPIVVTEAAALRPMSATVGIESAAMLLETTALPTTTSEFVDAVCDPNGLTVNGSEEKEASDAPANGIVAGYVEHDPASTAQPVQLVGVDSCNQWISRSVAPTGDGMFSFSGLLPGKYALGIRGSKLTTAVSLTRDRARVFGITL</sequence>
<feature type="compositionally biased region" description="Basic and acidic residues" evidence="1">
    <location>
        <begin position="1"/>
        <end position="13"/>
    </location>
</feature>
<evidence type="ECO:0000313" key="4">
    <source>
        <dbReference type="Proteomes" id="UP001081071"/>
    </source>
</evidence>
<evidence type="ECO:0000256" key="2">
    <source>
        <dbReference type="SAM" id="Phobius"/>
    </source>
</evidence>
<gene>
    <name evidence="3" type="ORF">O4220_05050</name>
</gene>
<keyword evidence="4" id="KW-1185">Reference proteome</keyword>
<dbReference type="RefSeq" id="WP_269602547.1">
    <property type="nucleotide sequence ID" value="NZ_JAPWIJ010000002.1"/>
</dbReference>
<feature type="region of interest" description="Disordered" evidence="1">
    <location>
        <begin position="1"/>
        <end position="20"/>
    </location>
</feature>
<dbReference type="EMBL" id="JAPWIJ010000002">
    <property type="protein sequence ID" value="MCZ4517876.1"/>
    <property type="molecule type" value="Genomic_DNA"/>
</dbReference>
<name>A0ABT4MDR5_9NOCA</name>